<evidence type="ECO:0000259" key="4">
    <source>
        <dbReference type="PROSITE" id="PS50048"/>
    </source>
</evidence>
<sequence length="1063" mass="116842">MPENHHHASAVQRAAEGGYYADRDDDGDNCDGRFARSSASVDRASLSHSAPAHAPPPRSRSPDQLASPREHDAPPGIADLDPEQQQQITNAKKYTPSCARCRQKKLRCDTKLPCNQCTAKGLQNECRKDQRIPRGRKRPRTEASSTTTQQQQLHDHHSRDQQQSDEVSALKRRIQELEKLVGSQGSPSTSRSDQSAQPSQPRNPQPPSPSTSQHNTTSGASSIWPSGNSRSGHHPSRPTSPFTDIEDPPGEAESAVSILEKLAASDPRIGEPGHGAASAKKINDPRTTQISQDEANPYYGRSVAVAERIEILEQAKQILPEPIVIDELIYAFNLRCHHLVGHVIFMPAFRRDVDAFNSMTVAEILMSTLDMFDLARYLMVLRLGMRFYPWRGGLFVDAQRPEFIATDALKNRGDDISLKWYQLAKRALAADRSFSLGSLKAVQAALLMILDGRDAPSYLRMLLRISIQTALDMGLHRLGDAMPKPNDVGEDLVRIETGVRIWWYLVVKDWCSAQREGAYTVHPAQMTTRRPLHTNDDRLAENLADELPLEEFSEMSYVLGQISLAHLIRESIDLRNEQPPGSYAVMSPTNRKRMQAKVEAFLGEELPSFYRLDSTRMKPGVLAVQRCLLHQQSFDFLLKLNRKDLASPDGRAALTMLAEQIVSTQKLLRSVCPVIDAFWINFYHLFGATLTLSISLLLDEHLDEGARKARRDKVDAALASMRETPGSDRGSRIIETLLEEEERSWRRRRRRGAGGGVRWQGNEEHLAALTRRLLSRTAELGPSTAADAAGAAGAAATGGPSLEAGLPDESIIPAFCSSWNDPSSDPLSSLQQAMTAVERQPVAAVVRPYKHSLHPWDEPPLPPPPPPPPLSGPTSSTGRYEHRGYRDEPHRRTAPSGPGRPLPFHLIEDPHRSAPLARGLDARGGDDGDDAHYAPLHLHLPPDQHGPSYHPYPAMHPPPHTHPHSHPHSHPPPHTHAAYPPYPSEPAYDPDGYPRGGGGGVGSSSSSSAHGYGAIEPVAATGEGALGYGEATPPDAHLTEGLLLDWALHQGSLNLAPQQLFPS</sequence>
<protein>
    <recommendedName>
        <fullName evidence="4">Zn(2)-C6 fungal-type domain-containing protein</fullName>
    </recommendedName>
</protein>
<dbReference type="Pfam" id="PF00172">
    <property type="entry name" value="Zn_clus"/>
    <property type="match status" value="1"/>
</dbReference>
<accession>A0A061HDL3</accession>
<feature type="compositionally biased region" description="Basic and acidic residues" evidence="3">
    <location>
        <begin position="920"/>
        <end position="932"/>
    </location>
</feature>
<dbReference type="InterPro" id="IPR036864">
    <property type="entry name" value="Zn2-C6_fun-type_DNA-bd_sf"/>
</dbReference>
<keyword evidence="2" id="KW-0539">Nucleus</keyword>
<evidence type="ECO:0000256" key="3">
    <source>
        <dbReference type="SAM" id="MobiDB-lite"/>
    </source>
</evidence>
<dbReference type="Gene3D" id="4.10.240.10">
    <property type="entry name" value="Zn(2)-C6 fungal-type DNA-binding domain"/>
    <property type="match status" value="1"/>
</dbReference>
<dbReference type="SUPFAM" id="SSF57701">
    <property type="entry name" value="Zn2/Cys6 DNA-binding domain"/>
    <property type="match status" value="1"/>
</dbReference>
<dbReference type="PROSITE" id="PS00463">
    <property type="entry name" value="ZN2_CY6_FUNGAL_1"/>
    <property type="match status" value="1"/>
</dbReference>
<dbReference type="InterPro" id="IPR001138">
    <property type="entry name" value="Zn2Cys6_DnaBD"/>
</dbReference>
<gene>
    <name evidence="5" type="ORF">PFL1_03525</name>
</gene>
<evidence type="ECO:0000256" key="1">
    <source>
        <dbReference type="ARBA" id="ARBA00004123"/>
    </source>
</evidence>
<proteinExistence type="predicted"/>
<dbReference type="OrthoDB" id="39175at2759"/>
<dbReference type="HOGENOM" id="CLU_009632_0_0_1"/>
<evidence type="ECO:0000256" key="2">
    <source>
        <dbReference type="ARBA" id="ARBA00023242"/>
    </source>
</evidence>
<dbReference type="PANTHER" id="PTHR31001:SF89">
    <property type="entry name" value="ZN(2)-C6 FUNGAL-TYPE DOMAIN-CONTAINING PROTEIN"/>
    <property type="match status" value="1"/>
</dbReference>
<comment type="subcellular location">
    <subcellularLocation>
        <location evidence="1">Nucleus</location>
    </subcellularLocation>
</comment>
<dbReference type="SMART" id="SM00066">
    <property type="entry name" value="GAL4"/>
    <property type="match status" value="1"/>
</dbReference>
<feature type="compositionally biased region" description="Polar residues" evidence="3">
    <location>
        <begin position="214"/>
        <end position="230"/>
    </location>
</feature>
<dbReference type="RefSeq" id="XP_007879236.1">
    <property type="nucleotide sequence ID" value="XM_007881045.1"/>
</dbReference>
<dbReference type="PANTHER" id="PTHR31001">
    <property type="entry name" value="UNCHARACTERIZED TRANSCRIPTIONAL REGULATORY PROTEIN"/>
    <property type="match status" value="1"/>
</dbReference>
<dbReference type="CDD" id="cd12148">
    <property type="entry name" value="fungal_TF_MHR"/>
    <property type="match status" value="1"/>
</dbReference>
<organism evidence="5 6">
    <name type="scientific">Pseudozyma flocculosa PF-1</name>
    <dbReference type="NCBI Taxonomy" id="1277687"/>
    <lineage>
        <taxon>Eukaryota</taxon>
        <taxon>Fungi</taxon>
        <taxon>Dikarya</taxon>
        <taxon>Basidiomycota</taxon>
        <taxon>Ustilaginomycotina</taxon>
        <taxon>Ustilaginomycetes</taxon>
        <taxon>Ustilaginales</taxon>
        <taxon>Ustilaginaceae</taxon>
        <taxon>Pseudozyma</taxon>
    </lineage>
</organism>
<dbReference type="GO" id="GO:0000981">
    <property type="term" value="F:DNA-binding transcription factor activity, RNA polymerase II-specific"/>
    <property type="evidence" value="ECO:0007669"/>
    <property type="project" value="InterPro"/>
</dbReference>
<dbReference type="CDD" id="cd00067">
    <property type="entry name" value="GAL4"/>
    <property type="match status" value="1"/>
</dbReference>
<dbReference type="GO" id="GO:0008270">
    <property type="term" value="F:zinc ion binding"/>
    <property type="evidence" value="ECO:0007669"/>
    <property type="project" value="InterPro"/>
</dbReference>
<feature type="compositionally biased region" description="Polar residues" evidence="3">
    <location>
        <begin position="83"/>
        <end position="92"/>
    </location>
</feature>
<feature type="region of interest" description="Disordered" evidence="3">
    <location>
        <begin position="119"/>
        <end position="252"/>
    </location>
</feature>
<feature type="region of interest" description="Disordered" evidence="3">
    <location>
        <begin position="1"/>
        <end position="96"/>
    </location>
</feature>
<reference evidence="5 6" key="1">
    <citation type="journal article" date="2013" name="Plant Cell">
        <title>The transition from a phytopathogenic smut ancestor to an anamorphic biocontrol agent deciphered by comparative whole-genome analysis.</title>
        <authorList>
            <person name="Lefebvre F."/>
            <person name="Joly D.L."/>
            <person name="Labbe C."/>
            <person name="Teichmann B."/>
            <person name="Linning R."/>
            <person name="Belzile F."/>
            <person name="Bakkeren G."/>
            <person name="Belanger R.R."/>
        </authorList>
    </citation>
    <scope>NUCLEOTIDE SEQUENCE [LARGE SCALE GENOMIC DNA]</scope>
    <source>
        <strain evidence="5 6">PF-1</strain>
    </source>
</reference>
<name>A0A061HDL3_9BASI</name>
<dbReference type="GO" id="GO:0005634">
    <property type="term" value="C:nucleus"/>
    <property type="evidence" value="ECO:0007669"/>
    <property type="project" value="UniProtKB-SubCell"/>
</dbReference>
<feature type="compositionally biased region" description="Basic residues" evidence="3">
    <location>
        <begin position="959"/>
        <end position="973"/>
    </location>
</feature>
<evidence type="ECO:0000313" key="5">
    <source>
        <dbReference type="EMBL" id="EPQ28721.1"/>
    </source>
</evidence>
<feature type="compositionally biased region" description="Pro residues" evidence="3">
    <location>
        <begin position="858"/>
        <end position="871"/>
    </location>
</feature>
<dbReference type="EMBL" id="KE361633">
    <property type="protein sequence ID" value="EPQ28721.1"/>
    <property type="molecule type" value="Genomic_DNA"/>
</dbReference>
<feature type="domain" description="Zn(2)-C6 fungal-type" evidence="4">
    <location>
        <begin position="97"/>
        <end position="128"/>
    </location>
</feature>
<dbReference type="GeneID" id="19317634"/>
<evidence type="ECO:0000313" key="6">
    <source>
        <dbReference type="Proteomes" id="UP000053664"/>
    </source>
</evidence>
<feature type="compositionally biased region" description="Pro residues" evidence="3">
    <location>
        <begin position="974"/>
        <end position="984"/>
    </location>
</feature>
<dbReference type="Proteomes" id="UP000053664">
    <property type="component" value="Unassembled WGS sequence"/>
</dbReference>
<feature type="compositionally biased region" description="Polar residues" evidence="3">
    <location>
        <begin position="183"/>
        <end position="193"/>
    </location>
</feature>
<dbReference type="eggNOG" id="ENOG502QRPQ">
    <property type="taxonomic scope" value="Eukaryota"/>
</dbReference>
<feature type="region of interest" description="Disordered" evidence="3">
    <location>
        <begin position="854"/>
        <end position="1010"/>
    </location>
</feature>
<feature type="compositionally biased region" description="Basic and acidic residues" evidence="3">
    <location>
        <begin position="879"/>
        <end position="891"/>
    </location>
</feature>
<feature type="compositionally biased region" description="Low complexity" evidence="3">
    <location>
        <begin position="43"/>
        <end position="52"/>
    </location>
</feature>
<dbReference type="AlphaFoldDB" id="A0A061HDL3"/>
<feature type="region of interest" description="Disordered" evidence="3">
    <location>
        <begin position="266"/>
        <end position="292"/>
    </location>
</feature>
<feature type="compositionally biased region" description="Basic and acidic residues" evidence="3">
    <location>
        <begin position="153"/>
        <end position="162"/>
    </location>
</feature>
<dbReference type="InterPro" id="IPR050613">
    <property type="entry name" value="Sec_Metabolite_Reg"/>
</dbReference>
<dbReference type="PROSITE" id="PS50048">
    <property type="entry name" value="ZN2_CY6_FUNGAL_2"/>
    <property type="match status" value="1"/>
</dbReference>
<dbReference type="KEGG" id="pfp:PFL1_03525"/>